<dbReference type="Gene3D" id="3.30.1490.20">
    <property type="entry name" value="ATP-grasp fold, A domain"/>
    <property type="match status" value="1"/>
</dbReference>
<name>A0A3B0UDZ0_9ZZZZ</name>
<feature type="non-terminal residue" evidence="2">
    <location>
        <position position="492"/>
    </location>
</feature>
<feature type="domain" description="Pyruvate phosphate dikinase AMP/ATP-binding" evidence="1">
    <location>
        <begin position="300"/>
        <end position="491"/>
    </location>
</feature>
<dbReference type="AlphaFoldDB" id="A0A3B0UDZ0"/>
<reference evidence="2" key="1">
    <citation type="submission" date="2018-06" db="EMBL/GenBank/DDBJ databases">
        <authorList>
            <person name="Zhirakovskaya E."/>
        </authorList>
    </citation>
    <scope>NUCLEOTIDE SEQUENCE</scope>
</reference>
<keyword evidence="2" id="KW-0670">Pyruvate</keyword>
<keyword evidence="2" id="KW-0808">Transferase</keyword>
<dbReference type="InterPro" id="IPR010121">
    <property type="entry name" value="Pyruvate_phosphate_dikinase"/>
</dbReference>
<sequence>ALEKEDIESSLKLIYGFMNHLKEIIFNPKPSQSWENIYHKRHIAIGIPSMYGVYREPKFEALGLTFRLEKVATRLMEKVVENINLNYISGKTLRNIYVILNYFKEGLDLDGVTNQSFNSNLLMLKYSLVSQSFSFDQYINIFQFVADNVKKTLIKYFLKTYEFPLNIIIPQLFDKEDKKSKKKRHELINKVSEEFYRDAIAEAFLMQPLDNFVLKILESLRDMADNVPPDMIKEVMSYNSDLIIARLAHANPYLDNQVFLGSKAYHLKILRMAGFPVPPGFVITTEVFRRHTAIVGHAELRKEMNDMIRQHLKKVERVANKQFGNPKKPLLLSVRSGTAISMPGAMDTILNVGMNDEITENLSRQPGFEWSAWDSYRRLLQSWGMAFGLTRDEFDEIMNDFKEKTKIGQKGDFTPAIMRDIAYAYKQKLEKSDIHFEEDVFEQLMTTVSLVFESWSSKRAIVYREHLQIADEWGTAVIIQQMIFGNKKSSSG</sequence>
<evidence type="ECO:0000313" key="2">
    <source>
        <dbReference type="EMBL" id="VAW29241.1"/>
    </source>
</evidence>
<protein>
    <submittedName>
        <fullName evidence="2">Pyruvate,phosphate dikinase</fullName>
        <ecNumber evidence="2">2.7.9.1</ecNumber>
    </submittedName>
</protein>
<dbReference type="Gene3D" id="1.20.80.30">
    <property type="match status" value="1"/>
</dbReference>
<dbReference type="Pfam" id="PF01326">
    <property type="entry name" value="PPDK_N"/>
    <property type="match status" value="1"/>
</dbReference>
<dbReference type="PANTHER" id="PTHR22931">
    <property type="entry name" value="PHOSPHOENOLPYRUVATE DIKINASE-RELATED"/>
    <property type="match status" value="1"/>
</dbReference>
<dbReference type="PANTHER" id="PTHR22931:SF9">
    <property type="entry name" value="PYRUVATE, PHOSPHATE DIKINASE 1, CHLOROPLASTIC"/>
    <property type="match status" value="1"/>
</dbReference>
<accession>A0A3B0UDZ0</accession>
<dbReference type="EC" id="2.7.9.1" evidence="2"/>
<dbReference type="GO" id="GO:0005524">
    <property type="term" value="F:ATP binding"/>
    <property type="evidence" value="ECO:0007669"/>
    <property type="project" value="InterPro"/>
</dbReference>
<dbReference type="InterPro" id="IPR013815">
    <property type="entry name" value="ATP_grasp_subdomain_1"/>
</dbReference>
<dbReference type="EMBL" id="UOET01000340">
    <property type="protein sequence ID" value="VAW29241.1"/>
    <property type="molecule type" value="Genomic_DNA"/>
</dbReference>
<dbReference type="SUPFAM" id="SSF56059">
    <property type="entry name" value="Glutathione synthetase ATP-binding domain-like"/>
    <property type="match status" value="1"/>
</dbReference>
<gene>
    <name evidence="2" type="ORF">MNBD_BACTEROID07-1496</name>
</gene>
<dbReference type="InterPro" id="IPR002192">
    <property type="entry name" value="PPDK_AMP/ATP-bd"/>
</dbReference>
<organism evidence="2">
    <name type="scientific">hydrothermal vent metagenome</name>
    <dbReference type="NCBI Taxonomy" id="652676"/>
    <lineage>
        <taxon>unclassified sequences</taxon>
        <taxon>metagenomes</taxon>
        <taxon>ecological metagenomes</taxon>
    </lineage>
</organism>
<keyword evidence="2" id="KW-0418">Kinase</keyword>
<feature type="non-terminal residue" evidence="2">
    <location>
        <position position="1"/>
    </location>
</feature>
<proteinExistence type="predicted"/>
<evidence type="ECO:0000259" key="1">
    <source>
        <dbReference type="Pfam" id="PF01326"/>
    </source>
</evidence>
<dbReference type="GO" id="GO:0050242">
    <property type="term" value="F:pyruvate, phosphate dikinase activity"/>
    <property type="evidence" value="ECO:0007669"/>
    <property type="project" value="UniProtKB-EC"/>
</dbReference>
<dbReference type="GO" id="GO:0016301">
    <property type="term" value="F:kinase activity"/>
    <property type="evidence" value="ECO:0007669"/>
    <property type="project" value="UniProtKB-KW"/>
</dbReference>